<dbReference type="InterPro" id="IPR047214">
    <property type="entry name" value="TPP_PDC_IPDC"/>
</dbReference>
<dbReference type="InterPro" id="IPR029061">
    <property type="entry name" value="THDP-binding"/>
</dbReference>
<dbReference type="PANTHER" id="PTHR43452">
    <property type="entry name" value="PYRUVATE DECARBOXYLASE"/>
    <property type="match status" value="1"/>
</dbReference>
<dbReference type="RefSeq" id="WP_170201891.1">
    <property type="nucleotide sequence ID" value="NZ_BOQM01000011.1"/>
</dbReference>
<dbReference type="InterPro" id="IPR012110">
    <property type="entry name" value="PDC/IPDC-like"/>
</dbReference>
<evidence type="ECO:0000313" key="15">
    <source>
        <dbReference type="EMBL" id="GIM84875.1"/>
    </source>
</evidence>
<dbReference type="Gene3D" id="3.40.50.1220">
    <property type="entry name" value="TPP-binding domain"/>
    <property type="match status" value="1"/>
</dbReference>
<keyword evidence="8" id="KW-0460">Magnesium</keyword>
<evidence type="ECO:0000256" key="1">
    <source>
        <dbReference type="ARBA" id="ARBA00001920"/>
    </source>
</evidence>
<dbReference type="Proteomes" id="UP000677457">
    <property type="component" value="Unassembled WGS sequence"/>
</dbReference>
<evidence type="ECO:0000256" key="11">
    <source>
        <dbReference type="RuleBase" id="RU362132"/>
    </source>
</evidence>
<comment type="similarity">
    <text evidence="4 11">Belongs to the TPP enzyme family.</text>
</comment>
<dbReference type="InterPro" id="IPR012001">
    <property type="entry name" value="Thiamin_PyroP_enz_TPP-bd_dom"/>
</dbReference>
<dbReference type="InterPro" id="IPR047213">
    <property type="entry name" value="TPP_PYR_PDC_IPDC-like"/>
</dbReference>
<dbReference type="Pfam" id="PF00205">
    <property type="entry name" value="TPP_enzyme_M"/>
    <property type="match status" value="1"/>
</dbReference>
<evidence type="ECO:0000256" key="9">
    <source>
        <dbReference type="ARBA" id="ARBA00023052"/>
    </source>
</evidence>
<evidence type="ECO:0000259" key="13">
    <source>
        <dbReference type="Pfam" id="PF02775"/>
    </source>
</evidence>
<dbReference type="SUPFAM" id="SSF52518">
    <property type="entry name" value="Thiamin diphosphate-binding fold (THDP-binding)"/>
    <property type="match status" value="2"/>
</dbReference>
<gene>
    <name evidence="15" type="primary">kdc</name>
    <name evidence="15" type="ORF">Sar04_19520</name>
</gene>
<evidence type="ECO:0000313" key="16">
    <source>
        <dbReference type="Proteomes" id="UP000677457"/>
    </source>
</evidence>
<evidence type="ECO:0000256" key="6">
    <source>
        <dbReference type="ARBA" id="ARBA00022723"/>
    </source>
</evidence>
<evidence type="ECO:0000256" key="10">
    <source>
        <dbReference type="ARBA" id="ARBA00023239"/>
    </source>
</evidence>
<evidence type="ECO:0000256" key="4">
    <source>
        <dbReference type="ARBA" id="ARBA00007812"/>
    </source>
</evidence>
<evidence type="ECO:0000256" key="8">
    <source>
        <dbReference type="ARBA" id="ARBA00022842"/>
    </source>
</evidence>
<comment type="caution">
    <text evidence="15">The sequence shown here is derived from an EMBL/GenBank/DDBJ whole genome shotgun (WGS) entry which is preliminary data.</text>
</comment>
<dbReference type="Gene3D" id="3.40.50.970">
    <property type="match status" value="2"/>
</dbReference>
<comment type="cofactor">
    <cofactor evidence="2">
        <name>thiamine diphosphate</name>
        <dbReference type="ChEBI" id="CHEBI:58937"/>
    </cofactor>
</comment>
<sequence length="577" mass="61269">MVGGSGGSVTVGELLLGRLHDLGVRHVFGVPGDYAMDFIDQIMTFDGIDWIGSSSEFNAGCSADGYARVAGVGAVVTQFGVGELSTMNALAGAMAESVPIVSVVGGPMLEIMRQRTSIHHSLADGDSERWIRMAREVTVAQASLTPECALQEIDRVLAECWSQQRPVYIRIPGDVAIAPVSRPSRRFTRPDPVVLPAQLDAFAAAAQRLLAGAERPALLVGNLPIRLGLGAAVAALANERNWPIATQMLGRGLVDETDPHYIGIYNGAESPAPVREVVEGADVLVCLGATFFDWNGLFTAELDPARIINLRRDGAVVAGTCFAPVSMAAALDRLHEMAASRSVGWPSAALLHDLPEIDRASTDPIRQERLWSAVQDVLRPGDILVSEVGTAFFGAATMRLPAGTTVLAAPIWSLAGYTTPAAFGAGIAAPDRRVVSITGDGGIQISPQEISRMFVFDQHPIIFVVNNGGYSSERALEKAVGEETQAYTQIPNWRYSEIPAVFAPEGTFVAHVARTEAELAGILAGVDGRTDRLTLIEVIVDPTDLPPGLPQWSQEASAFIYHAQFPAPASLPWGGLG</sequence>
<comment type="function">
    <text evidence="3">Decarboxylates branched-chain and aromatic alpha-keto acids to aldehydes.</text>
</comment>
<dbReference type="SUPFAM" id="SSF52467">
    <property type="entry name" value="DHS-like NAD/FAD-binding domain"/>
    <property type="match status" value="1"/>
</dbReference>
<feature type="domain" description="Thiamine pyrophosphate enzyme central" evidence="12">
    <location>
        <begin position="205"/>
        <end position="320"/>
    </location>
</feature>
<dbReference type="Pfam" id="PF02776">
    <property type="entry name" value="TPP_enzyme_N"/>
    <property type="match status" value="1"/>
</dbReference>
<dbReference type="InterPro" id="IPR029035">
    <property type="entry name" value="DHS-like_NAD/FAD-binding_dom"/>
</dbReference>
<dbReference type="CDD" id="cd02005">
    <property type="entry name" value="TPP_PDC_IPDC"/>
    <property type="match status" value="1"/>
</dbReference>
<keyword evidence="6" id="KW-0479">Metal-binding</keyword>
<name>A0ABQ4JTD9_SALAC</name>
<evidence type="ECO:0000256" key="7">
    <source>
        <dbReference type="ARBA" id="ARBA00022793"/>
    </source>
</evidence>
<dbReference type="Pfam" id="PF02775">
    <property type="entry name" value="TPP_enzyme_C"/>
    <property type="match status" value="1"/>
</dbReference>
<organism evidence="15 16">
    <name type="scientific">Salinispora arenicola</name>
    <dbReference type="NCBI Taxonomy" id="168697"/>
    <lineage>
        <taxon>Bacteria</taxon>
        <taxon>Bacillati</taxon>
        <taxon>Actinomycetota</taxon>
        <taxon>Actinomycetes</taxon>
        <taxon>Micromonosporales</taxon>
        <taxon>Micromonosporaceae</taxon>
        <taxon>Salinispora</taxon>
    </lineage>
</organism>
<dbReference type="PANTHER" id="PTHR43452:SF30">
    <property type="entry name" value="PYRUVATE DECARBOXYLASE ISOZYME 1-RELATED"/>
    <property type="match status" value="1"/>
</dbReference>
<dbReference type="PIRSF" id="PIRSF036565">
    <property type="entry name" value="Pyruvt_ip_decrb"/>
    <property type="match status" value="1"/>
</dbReference>
<evidence type="ECO:0000256" key="3">
    <source>
        <dbReference type="ARBA" id="ARBA00002938"/>
    </source>
</evidence>
<dbReference type="InterPro" id="IPR011766">
    <property type="entry name" value="TPP_enzyme_TPP-bd"/>
</dbReference>
<dbReference type="InterPro" id="IPR012000">
    <property type="entry name" value="Thiamin_PyroP_enz_cen_dom"/>
</dbReference>
<dbReference type="CDD" id="cd07038">
    <property type="entry name" value="TPP_PYR_PDC_IPDC_like"/>
    <property type="match status" value="1"/>
</dbReference>
<keyword evidence="7" id="KW-0210">Decarboxylase</keyword>
<dbReference type="GeneID" id="93769791"/>
<keyword evidence="16" id="KW-1185">Reference proteome</keyword>
<evidence type="ECO:0000259" key="12">
    <source>
        <dbReference type="Pfam" id="PF00205"/>
    </source>
</evidence>
<dbReference type="InterPro" id="IPR000399">
    <property type="entry name" value="TPP-bd_CS"/>
</dbReference>
<evidence type="ECO:0000259" key="14">
    <source>
        <dbReference type="Pfam" id="PF02776"/>
    </source>
</evidence>
<dbReference type="EMBL" id="BOQM01000011">
    <property type="protein sequence ID" value="GIM84875.1"/>
    <property type="molecule type" value="Genomic_DNA"/>
</dbReference>
<reference evidence="15 16" key="1">
    <citation type="submission" date="2021-03" db="EMBL/GenBank/DDBJ databases">
        <title>Whole genome shotgun sequence of Salinispora arenicola NBRC 105043.</title>
        <authorList>
            <person name="Komaki H."/>
            <person name="Tamura T."/>
        </authorList>
    </citation>
    <scope>NUCLEOTIDE SEQUENCE [LARGE SCALE GENOMIC DNA]</scope>
    <source>
        <strain evidence="15 16">NBRC 105043</strain>
    </source>
</reference>
<feature type="domain" description="Thiamine pyrophosphate enzyme N-terminal TPP-binding" evidence="14">
    <location>
        <begin position="10"/>
        <end position="110"/>
    </location>
</feature>
<accession>A0ABQ4JTD9</accession>
<protein>
    <recommendedName>
        <fullName evidence="5">Alpha-keto-acid decarboxylase</fullName>
    </recommendedName>
</protein>
<keyword evidence="9 11" id="KW-0786">Thiamine pyrophosphate</keyword>
<dbReference type="PROSITE" id="PS00187">
    <property type="entry name" value="TPP_ENZYMES"/>
    <property type="match status" value="1"/>
</dbReference>
<evidence type="ECO:0000256" key="5">
    <source>
        <dbReference type="ARBA" id="ARBA00020054"/>
    </source>
</evidence>
<proteinExistence type="inferred from homology"/>
<evidence type="ECO:0000256" key="2">
    <source>
        <dbReference type="ARBA" id="ARBA00001964"/>
    </source>
</evidence>
<comment type="cofactor">
    <cofactor evidence="1">
        <name>a metal cation</name>
        <dbReference type="ChEBI" id="CHEBI:25213"/>
    </cofactor>
</comment>
<keyword evidence="10" id="KW-0456">Lyase</keyword>
<feature type="domain" description="Thiamine pyrophosphate enzyme TPP-binding" evidence="13">
    <location>
        <begin position="395"/>
        <end position="538"/>
    </location>
</feature>